<organism evidence="2 3">
    <name type="scientific">Candidatus Roizmanbacteria bacterium CG_4_8_14_3_um_filter_36_10</name>
    <dbReference type="NCBI Taxonomy" id="1974834"/>
    <lineage>
        <taxon>Bacteria</taxon>
        <taxon>Candidatus Roizmaniibacteriota</taxon>
    </lineage>
</organism>
<dbReference type="Pfam" id="PF08308">
    <property type="entry name" value="PEGA"/>
    <property type="match status" value="1"/>
</dbReference>
<dbReference type="AlphaFoldDB" id="A0A2M8GND7"/>
<evidence type="ECO:0000313" key="2">
    <source>
        <dbReference type="EMBL" id="PJC81999.1"/>
    </source>
</evidence>
<dbReference type="EMBL" id="PFQK01000033">
    <property type="protein sequence ID" value="PJC81999.1"/>
    <property type="molecule type" value="Genomic_DNA"/>
</dbReference>
<dbReference type="InterPro" id="IPR013229">
    <property type="entry name" value="PEGA"/>
</dbReference>
<evidence type="ECO:0000259" key="1">
    <source>
        <dbReference type="Pfam" id="PF08308"/>
    </source>
</evidence>
<evidence type="ECO:0000313" key="3">
    <source>
        <dbReference type="Proteomes" id="UP000229370"/>
    </source>
</evidence>
<comment type="caution">
    <text evidence="2">The sequence shown here is derived from an EMBL/GenBank/DDBJ whole genome shotgun (WGS) entry which is preliminary data.</text>
</comment>
<proteinExistence type="predicted"/>
<name>A0A2M8GND7_9BACT</name>
<accession>A0A2M8GND7</accession>
<protein>
    <recommendedName>
        <fullName evidence="1">PEGA domain-containing protein</fullName>
    </recommendedName>
</protein>
<sequence>MKLIFKPLIFLGFVALLSLVIAYGRGYRWNYKQKTLTATGILSINSNPNAGKIYINGQLKGVTDTNLTLPPASYQIDIKKDGYTTWTKSIKLQGELVYTVDAQLFPLNPSLSPLTNLGVVKIIAVDQTERIIIFSDNNDLTKDGIYLFEAAKRPLSLLPPLKLLILKKDLPINDLDFTNTEVFFSPDYKEAIFDFNSGQYNNKAYLLSLDNENKNLFDVTLSKETLLAAWEEERNKEIGKVLETFPKEMAKIASDSSHIISFSPDKTKLLYQAKTNLEIPIIIKPPLIAANQTKENRTLRNNSLFIYDKKEDKNYLISSVDFSIEESENLIQWYQDSKHLVFFDDKKLSVVDYDDVNKQTIYSGPFEKPFFIITTDGNIIVSANLNPETNKLPDLYLVGIK</sequence>
<feature type="domain" description="PEGA" evidence="1">
    <location>
        <begin position="40"/>
        <end position="104"/>
    </location>
</feature>
<dbReference type="Proteomes" id="UP000229370">
    <property type="component" value="Unassembled WGS sequence"/>
</dbReference>
<dbReference type="SUPFAM" id="SSF69322">
    <property type="entry name" value="Tricorn protease domain 2"/>
    <property type="match status" value="1"/>
</dbReference>
<gene>
    <name evidence="2" type="ORF">CO007_01785</name>
</gene>
<reference evidence="3" key="1">
    <citation type="submission" date="2017-09" db="EMBL/GenBank/DDBJ databases">
        <title>Depth-based differentiation of microbial function through sediment-hosted aquifers and enrichment of novel symbionts in the deep terrestrial subsurface.</title>
        <authorList>
            <person name="Probst A.J."/>
            <person name="Ladd B."/>
            <person name="Jarett J.K."/>
            <person name="Geller-Mcgrath D.E."/>
            <person name="Sieber C.M.K."/>
            <person name="Emerson J.B."/>
            <person name="Anantharaman K."/>
            <person name="Thomas B.C."/>
            <person name="Malmstrom R."/>
            <person name="Stieglmeier M."/>
            <person name="Klingl A."/>
            <person name="Woyke T."/>
            <person name="Ryan C.M."/>
            <person name="Banfield J.F."/>
        </authorList>
    </citation>
    <scope>NUCLEOTIDE SEQUENCE [LARGE SCALE GENOMIC DNA]</scope>
</reference>